<dbReference type="Pfam" id="PF02617">
    <property type="entry name" value="ClpS"/>
    <property type="match status" value="1"/>
</dbReference>
<proteinExistence type="inferred from homology"/>
<dbReference type="Proteomes" id="UP000623467">
    <property type="component" value="Unassembled WGS sequence"/>
</dbReference>
<dbReference type="InterPro" id="IPR003769">
    <property type="entry name" value="ClpS_core"/>
</dbReference>
<evidence type="ECO:0000256" key="2">
    <source>
        <dbReference type="ARBA" id="ARBA00004906"/>
    </source>
</evidence>
<protein>
    <recommendedName>
        <fullName evidence="10">E3 ubiquitin-protein ligase</fullName>
        <ecNumber evidence="10">2.3.2.27</ecNumber>
    </recommendedName>
</protein>
<keyword evidence="7 10" id="KW-0862">Zinc</keyword>
<dbReference type="InterPro" id="IPR013594">
    <property type="entry name" value="Dynein_heavy_tail"/>
</dbReference>
<dbReference type="InterPro" id="IPR039164">
    <property type="entry name" value="UBR1-like"/>
</dbReference>
<dbReference type="Gene3D" id="2.10.110.30">
    <property type="match status" value="1"/>
</dbReference>
<dbReference type="PANTHER" id="PTHR21497">
    <property type="entry name" value="UBIQUITIN LIGASE E3 ALPHA-RELATED"/>
    <property type="match status" value="1"/>
</dbReference>
<feature type="region of interest" description="Disordered" evidence="11">
    <location>
        <begin position="1768"/>
        <end position="1805"/>
    </location>
</feature>
<dbReference type="GO" id="GO:0016567">
    <property type="term" value="P:protein ubiquitination"/>
    <property type="evidence" value="ECO:0007669"/>
    <property type="project" value="UniProtKB-UniRule"/>
</dbReference>
<dbReference type="OrthoDB" id="26387at2759"/>
<sequence length="2947" mass="332729">MSSLSSFFPSKFLSSSMAGRDRPPESISHLRFFLETMPGSRKYIFNPDTRAEVLSELYDAFWGPHINLFLPPATSSMPPHMLLSEIQAELGYHGAGRDEPIVPGRSCSHVFKKGESCFRCKDCTLDDSCVLCSRCFHATDHEGHNVSFFIAQQPGGCCDCGDEEAWRRPIGCSFHPPLPESQRDPPRTYTKPIPDDLPPVAHYPHRAPVPADLRDTMCRTIACALDFVLDTLDMSPDEPAVPANEADLRLQPSGDPLLKDHYCVILWNDDKHSYEEITTLVADLTGEDRDETEMLVRRLDEEGRIVIANGTDSTRLMEIAHSLAQIDLGVTMRRAHDTFREQVTLSCSAKCLQKELLAPARTKLLHHAEIPNRTRIDCLFLDHTKLWKRPRLALKETYAAILSVSRDHKLAVAGHFANVYHRVVDAYLLVDREAETSIKYFALQLFTVPSASAHIVRNHKLVSRILAIISAFFTNQIADKRIVYPPHPLGALDVEAFPFKSKRFMPVFSDLRYLCHTAPVQVLIASHREYISQFARTCALFMCVNPNKRAAAAHVEYETDAWISVFNVTLSLSRVIKVYGEAFALATPAALAGAIATVVHHILMVCTLAEDRLDRTKFVQVEFYEVEFGQRAYDVVKFDVLEGWVSFHHALHWLLAELFKHVGGLDDAALREAGYSTVREIIVRQASEQAILTIVDFPLRVLAMIAQIRTGLWVRNGFAIRGQLLHYRDFMLRELCYDQDLFILQTALVILPPDTVFVSILDRFGLLGYFSGATLHTHYEGAQLSHMVEELLYVLIVIMAERAAAARVSVRGAVRREIVHALAVGSCAFTDLVKRVAERLVDDVCFEAVLSEVARFRAPEGTADAGAYELRDEAYDEVDPFFYHYTRNRREEVERILLARLRRTTGVAEPVLVPKPLEIRDGPFAALQAGWESVVLMQVLFYALHNVLVVTDEAGASPPSAEAILDQALHLMMLALVERPAEFSRVAVRETFERGMTLIDPLCKLEHHAMYRPYRARAAWVLVEMEKHVPEAVRSRRTVLDTTRPQTGESEAGKKRATAKARQEALLKQMKAQQASFADTFEDGSDEEDAGLDEAEEEASFGTCIVCQEDLTAARPFGNLGMVQPSRFIRRHPDSHNSYLNDVLQTPASLDRTIIGAAGTAFPPLQAEARDAKAGASPNFEGFPAQFTRFGLHASVCSHMMHLDCFQVYSASIRQRHRAQATRNHPESIPRKEYICPLCKSLGNVILPVSRPAPTTLVRSKPDPLLDSLQFRNGTGEFVFWSAQDSGYSSAMRGTDRWEGTESAKMVDTVMVVAKSVSQQTRHLRDRPEPEVGERGAGIYLPEELIGYTVCAIEIAQRGLDATGGGLVVDNLSDAQMGMIRGLLTCLTKLAGLHFKGRVDEGREAVKQAIIKRLLPEWSRTSLTSFSYPLLLRDPFTVLVETAAVAPEMLRHVLILAYYACLARTVIGLVYVLNKTRSHSTTPLSRRAHEDIFGDVRMFFMSVVRHSPVFEHTATLVFETFGEARIEKLLYAFTLPFLRRAAILCRSVLPSCFPTPPSPGNDVCEYNRLLTLLNVPALSDLPNQDTLQNALSGWCAHYGQSHAASQLNCGVVLDFPSMYRLARLPLVLDTLFGAQDRALTCQRCATVPVDAAICLLCGTTVCMQSDCCRDEDDRGECNVHLRECGGAIGVYFLVKRCMLLYIYGNNGTFSPPPYLDAHGEVDISMRRGRRQYLHFARWEEVRKTWLAHGIPTVIARRLEASLDSGGWETLRRNPRRRRPRRMDQPPTTPLAVNGNGLDHQQQQQQPRVPFDAEVFRVYLRALLPPVIACLPEDVEGLFDETFEDRVVKFTSDPGAVLYVVKSKLIRDDSTEDDQQLYEYSLTAQLTYHASHVTTLALIKRSPVIDPSAPLATQLHFLNLFGGDETPYESLHAVVSCGVKPWFDAFVGSRGAGRDSGDSKMGIPMTKKKFAELELSLLHLQQNVEIPETNLVIHTSIQRAVDQAKAAGSRPTINDLPSKLLNDSTFLNSLHANVNSWIKSIQAVTKLTRDVTSGTASQEINFWISLERELEGIEKQLDSEEVHMIMDCLRNAKRFRAMVSFIADTGLKDAMDLVHKYNQLMKDFPLNELLSATDLTKIQESIGLIFGHINRKLKLSPYPIRRALPLVEAISRDFNDQLLRILTSHRLPYTPYETFDRLLGQVTMIFRTWDELIKEFTNVAREVTRKRSEKFIPIKVANAHAKLQERCRYLKDWRSKHEQLAVMTGPTRGISGSILDTGIGGMDMEEEVKEAYEIVKRIDVLDVSVEGTEIWVAAENAYNERVARVESQIIARLRDRLGTARNANEMFRVFSKFNSLFVRPKIRGAIQEYQTQLIDSVKEDIKHLHDKFKTRFRDSEASHMSQMRDLPAIASAIIWARQIERQLLTYMKRVEDVLGKGWELYAEGQKLQSESSAFRKKLDTRPVSSAHGGTVGSGAGVYQLAVNFDPQIITLFKEVRNLLWLGFQVPHAITNMAKDAKRVYPHAVSLMETVRTYGQTLDLVEENKGIEWLVAEYRNDSQRMIAKGMNIKWDYFVSQYDTTMRYVSSADGRDNRHIQFVREFASVISVLQDKTNNVIDLYKDILRAVEDLATCSYTTEAFSELLGKVQSAIDRLNLEGYANLEQWVAELDRRIEGILLQRLQQIVAVWCEQFDRSAGDDTDTNTARPALRDITNKRRGVDKRGVKEEKFLEGNMTLKPVVHEIRIQNQVIFLDPPIEYARANWIRQLHDWLGVVCRLRRIQSSRYEIGLQMQGTNVSETNYTALLTQLPEAVLQRPFALIELKVQQLTEYVGKWLQFQSLWDLEAEYVFNRLGDSLGNWQQLLTEIKKTRSTFDTSDTQKNFGVCVIDYEQVQAKVNAKYDAWQRDILSRFGVKLGNAMKEMHAAILKARNDLEHHSIEGLTAGGGGRRF</sequence>
<dbReference type="InterPro" id="IPR014719">
    <property type="entry name" value="Ribosomal_bL12_C/ClpS-like"/>
</dbReference>
<evidence type="ECO:0000259" key="12">
    <source>
        <dbReference type="PROSITE" id="PS51157"/>
    </source>
</evidence>
<dbReference type="FunFam" id="2.10.110.30:FF:000002">
    <property type="entry name" value="Putative e3 ubiquitin-protein ligase ubr3"/>
    <property type="match status" value="1"/>
</dbReference>
<evidence type="ECO:0000256" key="6">
    <source>
        <dbReference type="ARBA" id="ARBA00022786"/>
    </source>
</evidence>
<keyword evidence="3 10" id="KW-0808">Transferase</keyword>
<dbReference type="CDD" id="cd19673">
    <property type="entry name" value="UBR-box_UBR3"/>
    <property type="match status" value="1"/>
</dbReference>
<dbReference type="SMART" id="SM00396">
    <property type="entry name" value="ZnF_UBR1"/>
    <property type="match status" value="1"/>
</dbReference>
<comment type="catalytic activity">
    <reaction evidence="1 10">
        <text>S-ubiquitinyl-[E2 ubiquitin-conjugating enzyme]-L-cysteine + [acceptor protein]-L-lysine = [E2 ubiquitin-conjugating enzyme]-L-cysteine + N(6)-ubiquitinyl-[acceptor protein]-L-lysine.</text>
        <dbReference type="EC" id="2.3.2.27"/>
    </reaction>
</comment>
<comment type="function">
    <text evidence="10">Ubiquitin ligase protein which is a component of the N-end rule pathway. Recognizes and binds to proteins bearing specific N-terminal residues that are destabilizing according to the N-end rule, leading to their ubiquitination and subsequent degradation.</text>
</comment>
<keyword evidence="5 10" id="KW-0863">Zinc-finger</keyword>
<comment type="pathway">
    <text evidence="2 10">Protein modification; protein ubiquitination.</text>
</comment>
<feature type="zinc finger region" description="UBR-type" evidence="9">
    <location>
        <begin position="105"/>
        <end position="177"/>
    </location>
</feature>
<dbReference type="Pfam" id="PF02207">
    <property type="entry name" value="zf-UBR"/>
    <property type="match status" value="1"/>
</dbReference>
<keyword evidence="6 10" id="KW-0833">Ubl conjugation pathway</keyword>
<organism evidence="13 14">
    <name type="scientific">Mycena sanguinolenta</name>
    <dbReference type="NCBI Taxonomy" id="230812"/>
    <lineage>
        <taxon>Eukaryota</taxon>
        <taxon>Fungi</taxon>
        <taxon>Dikarya</taxon>
        <taxon>Basidiomycota</taxon>
        <taxon>Agaricomycotina</taxon>
        <taxon>Agaricomycetes</taxon>
        <taxon>Agaricomycetidae</taxon>
        <taxon>Agaricales</taxon>
        <taxon>Marasmiineae</taxon>
        <taxon>Mycenaceae</taxon>
        <taxon>Mycena</taxon>
    </lineage>
</organism>
<name>A0A8H7D122_9AGAR</name>
<evidence type="ECO:0000256" key="9">
    <source>
        <dbReference type="PROSITE-ProRule" id="PRU00508"/>
    </source>
</evidence>
<evidence type="ECO:0000256" key="7">
    <source>
        <dbReference type="ARBA" id="ARBA00022833"/>
    </source>
</evidence>
<dbReference type="InterPro" id="IPR003126">
    <property type="entry name" value="Znf_UBR"/>
</dbReference>
<evidence type="ECO:0000256" key="8">
    <source>
        <dbReference type="ARBA" id="ARBA00046341"/>
    </source>
</evidence>
<feature type="region of interest" description="Disordered" evidence="11">
    <location>
        <begin position="176"/>
        <end position="201"/>
    </location>
</feature>
<evidence type="ECO:0000256" key="1">
    <source>
        <dbReference type="ARBA" id="ARBA00000900"/>
    </source>
</evidence>
<dbReference type="PROSITE" id="PS51157">
    <property type="entry name" value="ZF_UBR"/>
    <property type="match status" value="1"/>
</dbReference>
<feature type="domain" description="UBR-type" evidence="12">
    <location>
        <begin position="105"/>
        <end position="177"/>
    </location>
</feature>
<comment type="caution">
    <text evidence="13">The sequence shown here is derived from an EMBL/GenBank/DDBJ whole genome shotgun (WGS) entry which is preliminary data.</text>
</comment>
<comment type="similarity">
    <text evidence="8 10">Belongs to the E3 ubiquitin-protein ligase UBR1-like family.</text>
</comment>
<dbReference type="PANTHER" id="PTHR21497:SF24">
    <property type="entry name" value="E3 UBIQUITIN-PROTEIN LIGASE UBR1"/>
    <property type="match status" value="1"/>
</dbReference>
<feature type="compositionally biased region" description="Polar residues" evidence="11">
    <location>
        <begin position="1040"/>
        <end position="1049"/>
    </location>
</feature>
<reference evidence="13" key="1">
    <citation type="submission" date="2020-05" db="EMBL/GenBank/DDBJ databases">
        <title>Mycena genomes resolve the evolution of fungal bioluminescence.</title>
        <authorList>
            <person name="Tsai I.J."/>
        </authorList>
    </citation>
    <scope>NUCLEOTIDE SEQUENCE</scope>
    <source>
        <strain evidence="13">160909Yilan</strain>
    </source>
</reference>
<dbReference type="GO" id="GO:0000151">
    <property type="term" value="C:ubiquitin ligase complex"/>
    <property type="evidence" value="ECO:0007669"/>
    <property type="project" value="TreeGrafter"/>
</dbReference>
<evidence type="ECO:0000256" key="11">
    <source>
        <dbReference type="SAM" id="MobiDB-lite"/>
    </source>
</evidence>
<evidence type="ECO:0000256" key="3">
    <source>
        <dbReference type="ARBA" id="ARBA00022679"/>
    </source>
</evidence>
<feature type="region of interest" description="Disordered" evidence="11">
    <location>
        <begin position="1034"/>
        <end position="1061"/>
    </location>
</feature>
<evidence type="ECO:0000256" key="4">
    <source>
        <dbReference type="ARBA" id="ARBA00022723"/>
    </source>
</evidence>
<dbReference type="GO" id="GO:0008270">
    <property type="term" value="F:zinc ion binding"/>
    <property type="evidence" value="ECO:0007669"/>
    <property type="project" value="UniProtKB-UniRule"/>
</dbReference>
<evidence type="ECO:0000256" key="5">
    <source>
        <dbReference type="ARBA" id="ARBA00022771"/>
    </source>
</evidence>
<dbReference type="EC" id="2.3.2.27" evidence="10"/>
<dbReference type="InterPro" id="IPR036390">
    <property type="entry name" value="WH_DNA-bd_sf"/>
</dbReference>
<dbReference type="Pfam" id="PF18995">
    <property type="entry name" value="PRT6_C"/>
    <property type="match status" value="1"/>
</dbReference>
<dbReference type="SUPFAM" id="SSF46785">
    <property type="entry name" value="Winged helix' DNA-binding domain"/>
    <property type="match status" value="1"/>
</dbReference>
<keyword evidence="4 10" id="KW-0479">Metal-binding</keyword>
<evidence type="ECO:0000256" key="10">
    <source>
        <dbReference type="RuleBase" id="RU366018"/>
    </source>
</evidence>
<evidence type="ECO:0000313" key="14">
    <source>
        <dbReference type="Proteomes" id="UP000623467"/>
    </source>
</evidence>
<gene>
    <name evidence="13" type="ORF">MSAN_01355900</name>
</gene>
<dbReference type="EMBL" id="JACAZH010000010">
    <property type="protein sequence ID" value="KAF7357595.1"/>
    <property type="molecule type" value="Genomic_DNA"/>
</dbReference>
<dbReference type="GO" id="GO:0005737">
    <property type="term" value="C:cytoplasm"/>
    <property type="evidence" value="ECO:0007669"/>
    <property type="project" value="TreeGrafter"/>
</dbReference>
<accession>A0A8H7D122</accession>
<dbReference type="GO" id="GO:0061630">
    <property type="term" value="F:ubiquitin protein ligase activity"/>
    <property type="evidence" value="ECO:0007669"/>
    <property type="project" value="UniProtKB-UniRule"/>
</dbReference>
<dbReference type="CDD" id="cd16482">
    <property type="entry name" value="RING-H2_UBR1-like"/>
    <property type="match status" value="1"/>
</dbReference>
<dbReference type="Gene3D" id="1.10.10.2670">
    <property type="entry name" value="E3 ubiquitin-protein ligase"/>
    <property type="match status" value="1"/>
</dbReference>
<dbReference type="SUPFAM" id="SSF54736">
    <property type="entry name" value="ClpS-like"/>
    <property type="match status" value="1"/>
</dbReference>
<dbReference type="InterPro" id="IPR044046">
    <property type="entry name" value="E3_ligase_UBR-like_C"/>
</dbReference>
<keyword evidence="14" id="KW-1185">Reference proteome</keyword>
<dbReference type="InterPro" id="IPR055194">
    <property type="entry name" value="UBR1-like_WH"/>
</dbReference>
<dbReference type="UniPathway" id="UPA00143"/>
<dbReference type="InterPro" id="IPR042065">
    <property type="entry name" value="E3_ELL-like"/>
</dbReference>
<dbReference type="Pfam" id="PF22960">
    <property type="entry name" value="WHD_UBR1"/>
    <property type="match status" value="1"/>
</dbReference>
<dbReference type="GO" id="GO:0071596">
    <property type="term" value="P:ubiquitin-dependent protein catabolic process via the N-end rule pathway"/>
    <property type="evidence" value="ECO:0007669"/>
    <property type="project" value="UniProtKB-UniRule"/>
</dbReference>
<evidence type="ECO:0000313" key="13">
    <source>
        <dbReference type="EMBL" id="KAF7357595.1"/>
    </source>
</evidence>
<dbReference type="Pfam" id="PF08385">
    <property type="entry name" value="DHC_N1"/>
    <property type="match status" value="1"/>
</dbReference>